<proteinExistence type="predicted"/>
<dbReference type="Proteomes" id="UP001279734">
    <property type="component" value="Unassembled WGS sequence"/>
</dbReference>
<accession>A0AAD3THU6</accession>
<dbReference type="AlphaFoldDB" id="A0AAD3THU6"/>
<name>A0AAD3THU6_NEPGR</name>
<feature type="chain" id="PRO_5042034195" description="Secreted protein" evidence="1">
    <location>
        <begin position="21"/>
        <end position="94"/>
    </location>
</feature>
<gene>
    <name evidence="2" type="ORF">Nepgr_030885</name>
</gene>
<keyword evidence="1" id="KW-0732">Signal</keyword>
<feature type="signal peptide" evidence="1">
    <location>
        <begin position="1"/>
        <end position="20"/>
    </location>
</feature>
<keyword evidence="3" id="KW-1185">Reference proteome</keyword>
<comment type="caution">
    <text evidence="2">The sequence shown here is derived from an EMBL/GenBank/DDBJ whole genome shotgun (WGS) entry which is preliminary data.</text>
</comment>
<sequence>MQLNVIYLIASLGLSVSVSAEVNLVVYLWSQSLILLLCVPLRGWHPKCFLGFPTAVSWVDECSLKPFESSHASKFNKVTIFGGVASIEESEEQR</sequence>
<reference evidence="2" key="1">
    <citation type="submission" date="2023-05" db="EMBL/GenBank/DDBJ databases">
        <title>Nepenthes gracilis genome sequencing.</title>
        <authorList>
            <person name="Fukushima K."/>
        </authorList>
    </citation>
    <scope>NUCLEOTIDE SEQUENCE</scope>
    <source>
        <strain evidence="2">SING2019-196</strain>
    </source>
</reference>
<evidence type="ECO:0000313" key="2">
    <source>
        <dbReference type="EMBL" id="GMH29042.1"/>
    </source>
</evidence>
<organism evidence="2 3">
    <name type="scientific">Nepenthes gracilis</name>
    <name type="common">Slender pitcher plant</name>
    <dbReference type="NCBI Taxonomy" id="150966"/>
    <lineage>
        <taxon>Eukaryota</taxon>
        <taxon>Viridiplantae</taxon>
        <taxon>Streptophyta</taxon>
        <taxon>Embryophyta</taxon>
        <taxon>Tracheophyta</taxon>
        <taxon>Spermatophyta</taxon>
        <taxon>Magnoliopsida</taxon>
        <taxon>eudicotyledons</taxon>
        <taxon>Gunneridae</taxon>
        <taxon>Pentapetalae</taxon>
        <taxon>Caryophyllales</taxon>
        <taxon>Nepenthaceae</taxon>
        <taxon>Nepenthes</taxon>
    </lineage>
</organism>
<evidence type="ECO:0000313" key="3">
    <source>
        <dbReference type="Proteomes" id="UP001279734"/>
    </source>
</evidence>
<evidence type="ECO:0008006" key="4">
    <source>
        <dbReference type="Google" id="ProtNLM"/>
    </source>
</evidence>
<evidence type="ECO:0000256" key="1">
    <source>
        <dbReference type="SAM" id="SignalP"/>
    </source>
</evidence>
<protein>
    <recommendedName>
        <fullName evidence="4">Secreted protein</fullName>
    </recommendedName>
</protein>
<dbReference type="EMBL" id="BSYO01000035">
    <property type="protein sequence ID" value="GMH29042.1"/>
    <property type="molecule type" value="Genomic_DNA"/>
</dbReference>